<protein>
    <submittedName>
        <fullName evidence="2">Uncharacterized protein</fullName>
    </submittedName>
</protein>
<evidence type="ECO:0000313" key="2">
    <source>
        <dbReference type="EMBL" id="QBM90155.1"/>
    </source>
</evidence>
<evidence type="ECO:0000313" key="3">
    <source>
        <dbReference type="Proteomes" id="UP000292447"/>
    </source>
</evidence>
<feature type="region of interest" description="Disordered" evidence="1">
    <location>
        <begin position="145"/>
        <end position="169"/>
    </location>
</feature>
<reference evidence="3" key="1">
    <citation type="submission" date="2019-03" db="EMBL/GenBank/DDBJ databases">
        <title>Snf2 controls pulcherriminic acid biosynthesis and connects pigmentation and antifungal activity of the yeast Metschnikowia pulcherrima.</title>
        <authorList>
            <person name="Gore-Lloyd D."/>
            <person name="Sumann I."/>
            <person name="Brachmann A.O."/>
            <person name="Schneeberger K."/>
            <person name="Ortiz-Merino R.A."/>
            <person name="Moreno-Beltran M."/>
            <person name="Schlaefli M."/>
            <person name="Kirner P."/>
            <person name="Santos Kron A."/>
            <person name="Wolfe K.H."/>
            <person name="Piel J."/>
            <person name="Ahrens C.H."/>
            <person name="Henk D."/>
            <person name="Freimoser F.M."/>
        </authorList>
    </citation>
    <scope>NUCLEOTIDE SEQUENCE [LARGE SCALE GENOMIC DNA]</scope>
    <source>
        <strain evidence="3">APC 1.2</strain>
    </source>
</reference>
<dbReference type="Proteomes" id="UP000292447">
    <property type="component" value="Chromosome V"/>
</dbReference>
<feature type="compositionally biased region" description="Polar residues" evidence="1">
    <location>
        <begin position="336"/>
        <end position="345"/>
    </location>
</feature>
<dbReference type="EMBL" id="CP034460">
    <property type="protein sequence ID" value="QBM90155.1"/>
    <property type="molecule type" value="Genomic_DNA"/>
</dbReference>
<dbReference type="AlphaFoldDB" id="A0A4P6XTK7"/>
<proteinExistence type="predicted"/>
<name>A0A4P6XTK7_9ASCO</name>
<accession>A0A4P6XTK7</accession>
<feature type="region of interest" description="Disordered" evidence="1">
    <location>
        <begin position="321"/>
        <end position="360"/>
    </location>
</feature>
<gene>
    <name evidence="2" type="ORF">METSCH_E03960</name>
</gene>
<evidence type="ECO:0000256" key="1">
    <source>
        <dbReference type="SAM" id="MobiDB-lite"/>
    </source>
</evidence>
<keyword evidence="3" id="KW-1185">Reference proteome</keyword>
<sequence length="989" mass="110061">MTPVTEMQSTPGSENEILNMNVVVQQHDVEALGAAAPEMVRTDSGSNTAALNDNYTCDEKNTKNFEKKFNGEGEGMECGPHLNHSDVEPRMMGTLSHENYLVSTFSLNKAKEEEEKDEVGGHGLTSLAKDSHVEGWLQETLEPCQSSSADHFHTEGTGSTQLTSSNSETNQLVASEVQHCCGTTHEYAVNEESVQLIDGLENSSNDYGEEESPSVQDNEGSITQPNDASKVGIFHRLLLKFKASTLTRKVFEWLRNVCTAAKLQSSEKAVSPNVHVEATASAELGEANVTVPNEPKEGHGDQAVSTRNSQELARNVLQLRTATRPPGSPLRGNAGTAPQTPQATNPFERRFRPSHRRRKSLRRKVLKSNFRKRRAEVGRILLELAEAAESAAESAVETELPPAIESTSNGESEALSEAVENGAIVAEPETSDVAVEQVQPETEAEPEQALAILVEGYDGFCQQRLRDDSEDTSDLTANEPCAKESTTKSKPVEAYQFCDEAGDPGLLERLFPSEFFSEVLKEETSIFEDAYDLGSSHCQVVSNILDGNFEPIEDLIDSEEDELVEGDTFSSSGCMSTNGFGFENNNVFVRRQFEYGTKGKLMAWWNVPCDPKLAKYREATTIRLKDVLISDDHKKFFEDAVVDFNEGNYLRAALELQKAVRLTARPDKALIVLANRALLGSGNLPERHKKLMFADNLCTSDQDSPPAYRSGHISRPLLKRTRGDYTGDAVPIKRYPKPLDEAGLKAFGEDLKARLLYCMAEVVALGKGRKLADLDEACKRYNNCYKFFRDLGDKLRAEVQEFTYYTIRVRIDILSAMASMKACGDKVTKLADFINTSYCSLETIEEVSNQGESILQSLHMSDPLVGYMQDAIKQLRIEDEKAMERLKATSELFQRYAGDLSAIHNHFLRNTLRASVDVEKVKTLTGHREHSLAIRQPGLIPQTPEVSQRYFGRFQERVDEIQELKDDIRLFTLDVLSRLDNFRREIGVL</sequence>
<feature type="region of interest" description="Disordered" evidence="1">
    <location>
        <begin position="202"/>
        <end position="226"/>
    </location>
</feature>
<feature type="region of interest" description="Disordered" evidence="1">
    <location>
        <begin position="467"/>
        <end position="486"/>
    </location>
</feature>
<feature type="compositionally biased region" description="Polar residues" evidence="1">
    <location>
        <begin position="213"/>
        <end position="226"/>
    </location>
</feature>
<organism evidence="2 3">
    <name type="scientific">Metschnikowia aff. pulcherrima</name>
    <dbReference type="NCBI Taxonomy" id="2163413"/>
    <lineage>
        <taxon>Eukaryota</taxon>
        <taxon>Fungi</taxon>
        <taxon>Dikarya</taxon>
        <taxon>Ascomycota</taxon>
        <taxon>Saccharomycotina</taxon>
        <taxon>Pichiomycetes</taxon>
        <taxon>Metschnikowiaceae</taxon>
        <taxon>Metschnikowia</taxon>
    </lineage>
</organism>
<feature type="compositionally biased region" description="Polar residues" evidence="1">
    <location>
        <begin position="156"/>
        <end position="169"/>
    </location>
</feature>